<dbReference type="GO" id="GO:0012505">
    <property type="term" value="C:endomembrane system"/>
    <property type="evidence" value="ECO:0007669"/>
    <property type="project" value="UniProtKB-SubCell"/>
</dbReference>
<proteinExistence type="inferred from homology"/>
<dbReference type="PROSITE" id="PS50866">
    <property type="entry name" value="GOLD"/>
    <property type="match status" value="1"/>
</dbReference>
<dbReference type="PANTHER" id="PTHR22811">
    <property type="entry name" value="TRANSMEMBRANE EMP24 DOMAIN-CONTAINING PROTEIN"/>
    <property type="match status" value="1"/>
</dbReference>
<dbReference type="Pfam" id="PF01105">
    <property type="entry name" value="EMP24_GP25L"/>
    <property type="match status" value="1"/>
</dbReference>
<gene>
    <name evidence="11" type="primary">sel-9</name>
    <name evidence="11" type="ORF">T10_4484</name>
</gene>
<evidence type="ECO:0000256" key="1">
    <source>
        <dbReference type="ARBA" id="ARBA00004479"/>
    </source>
</evidence>
<keyword evidence="12" id="KW-1185">Reference proteome</keyword>
<sequence>MSKVSQHTKGNHARKLFIVGGPVESYLLYTGVSVRSAVLGVYINIDANEEQCFLERATTGTKMNLMFEVVEGGFLDIDVKIVGPDNKEVYRGERESSGKFTFSAHIDGVYTYCFSNRMSTLTPKVVMFSMNLIEAYKTSGTPETENDSKTPTSERTKALSSPFDLDSASMQQSLRPLEPLRAPPAAAN</sequence>
<feature type="compositionally biased region" description="Low complexity" evidence="9">
    <location>
        <begin position="174"/>
        <end position="188"/>
    </location>
</feature>
<evidence type="ECO:0000256" key="7">
    <source>
        <dbReference type="ARBA" id="ARBA00037847"/>
    </source>
</evidence>
<evidence type="ECO:0000313" key="11">
    <source>
        <dbReference type="EMBL" id="KRZ73124.1"/>
    </source>
</evidence>
<dbReference type="Proteomes" id="UP000054843">
    <property type="component" value="Unassembled WGS sequence"/>
</dbReference>
<evidence type="ECO:0000313" key="12">
    <source>
        <dbReference type="Proteomes" id="UP000054843"/>
    </source>
</evidence>
<organism evidence="11 12">
    <name type="scientific">Trichinella papuae</name>
    <dbReference type="NCBI Taxonomy" id="268474"/>
    <lineage>
        <taxon>Eukaryota</taxon>
        <taxon>Metazoa</taxon>
        <taxon>Ecdysozoa</taxon>
        <taxon>Nematoda</taxon>
        <taxon>Enoplea</taxon>
        <taxon>Dorylaimia</taxon>
        <taxon>Trichinellida</taxon>
        <taxon>Trichinellidae</taxon>
        <taxon>Trichinella</taxon>
    </lineage>
</organism>
<evidence type="ECO:0000256" key="8">
    <source>
        <dbReference type="RuleBase" id="RU003827"/>
    </source>
</evidence>
<feature type="domain" description="GOLD" evidence="10">
    <location>
        <begin position="50"/>
        <end position="132"/>
    </location>
</feature>
<evidence type="ECO:0000256" key="5">
    <source>
        <dbReference type="ARBA" id="ARBA00022989"/>
    </source>
</evidence>
<reference evidence="11 12" key="1">
    <citation type="submission" date="2015-01" db="EMBL/GenBank/DDBJ databases">
        <title>Evolution of Trichinella species and genotypes.</title>
        <authorList>
            <person name="Korhonen P.K."/>
            <person name="Edoardo P."/>
            <person name="Giuseppe L.R."/>
            <person name="Gasser R.B."/>
        </authorList>
    </citation>
    <scope>NUCLEOTIDE SEQUENCE [LARGE SCALE GENOMIC DNA]</scope>
    <source>
        <strain evidence="11">ISS1980</strain>
    </source>
</reference>
<evidence type="ECO:0000256" key="6">
    <source>
        <dbReference type="ARBA" id="ARBA00023136"/>
    </source>
</evidence>
<keyword evidence="6" id="KW-0472">Membrane</keyword>
<dbReference type="SMART" id="SM01190">
    <property type="entry name" value="EMP24_GP25L"/>
    <property type="match status" value="1"/>
</dbReference>
<evidence type="ECO:0000259" key="10">
    <source>
        <dbReference type="PROSITE" id="PS50866"/>
    </source>
</evidence>
<comment type="subcellular location">
    <subcellularLocation>
        <location evidence="7">Endomembrane system</location>
        <topology evidence="7">Single-pass membrane protein</topology>
    </subcellularLocation>
    <subcellularLocation>
        <location evidence="1 8">Membrane</location>
        <topology evidence="1 8">Single-pass type I membrane protein</topology>
    </subcellularLocation>
</comment>
<dbReference type="EMBL" id="JYDO01000068">
    <property type="protein sequence ID" value="KRZ73124.1"/>
    <property type="molecule type" value="Genomic_DNA"/>
</dbReference>
<keyword evidence="5" id="KW-1133">Transmembrane helix</keyword>
<evidence type="ECO:0000256" key="2">
    <source>
        <dbReference type="ARBA" id="ARBA00007104"/>
    </source>
</evidence>
<dbReference type="SUPFAM" id="SSF101576">
    <property type="entry name" value="Supernatant protein factor (SPF), C-terminal domain"/>
    <property type="match status" value="1"/>
</dbReference>
<protein>
    <submittedName>
        <fullName evidence="11">Suppressor/enhancer of lin-12 protein 9</fullName>
    </submittedName>
</protein>
<accession>A0A0V1MMT3</accession>
<dbReference type="InterPro" id="IPR036598">
    <property type="entry name" value="GOLD_dom_sf"/>
</dbReference>
<feature type="region of interest" description="Disordered" evidence="9">
    <location>
        <begin position="139"/>
        <end position="188"/>
    </location>
</feature>
<keyword evidence="3 8" id="KW-0812">Transmembrane</keyword>
<dbReference type="InterPro" id="IPR015720">
    <property type="entry name" value="Emp24-like"/>
</dbReference>
<evidence type="ECO:0000256" key="3">
    <source>
        <dbReference type="ARBA" id="ARBA00022692"/>
    </source>
</evidence>
<evidence type="ECO:0000256" key="9">
    <source>
        <dbReference type="SAM" id="MobiDB-lite"/>
    </source>
</evidence>
<comment type="caution">
    <text evidence="11">The sequence shown here is derived from an EMBL/GenBank/DDBJ whole genome shotgun (WGS) entry which is preliminary data.</text>
</comment>
<dbReference type="InterPro" id="IPR009038">
    <property type="entry name" value="GOLD_dom"/>
</dbReference>
<dbReference type="AlphaFoldDB" id="A0A0V1MMT3"/>
<keyword evidence="4" id="KW-0732">Signal</keyword>
<dbReference type="GO" id="GO:0016020">
    <property type="term" value="C:membrane"/>
    <property type="evidence" value="ECO:0007669"/>
    <property type="project" value="UniProtKB-SubCell"/>
</dbReference>
<comment type="similarity">
    <text evidence="2 8">Belongs to the EMP24/GP25L family.</text>
</comment>
<evidence type="ECO:0000256" key="4">
    <source>
        <dbReference type="ARBA" id="ARBA00022729"/>
    </source>
</evidence>
<name>A0A0V1MMT3_9BILA</name>
<feature type="compositionally biased region" description="Basic and acidic residues" evidence="9">
    <location>
        <begin position="146"/>
        <end position="157"/>
    </location>
</feature>